<protein>
    <submittedName>
        <fullName evidence="1">Uncharacterized protein</fullName>
    </submittedName>
</protein>
<reference evidence="1 2" key="1">
    <citation type="submission" date="2013-12" db="EMBL/GenBank/DDBJ databases">
        <title>Draft genome of the parsitic nematode Ancylostoma duodenale.</title>
        <authorList>
            <person name="Mitreva M."/>
        </authorList>
    </citation>
    <scope>NUCLEOTIDE SEQUENCE [LARGE SCALE GENOMIC DNA]</scope>
    <source>
        <strain evidence="1 2">Zhejiang</strain>
    </source>
</reference>
<proteinExistence type="predicted"/>
<dbReference type="EMBL" id="KN793546">
    <property type="protein sequence ID" value="KIH42702.1"/>
    <property type="molecule type" value="Genomic_DNA"/>
</dbReference>
<evidence type="ECO:0000313" key="1">
    <source>
        <dbReference type="EMBL" id="KIH42702.1"/>
    </source>
</evidence>
<evidence type="ECO:0000313" key="2">
    <source>
        <dbReference type="Proteomes" id="UP000054047"/>
    </source>
</evidence>
<dbReference type="Proteomes" id="UP000054047">
    <property type="component" value="Unassembled WGS sequence"/>
</dbReference>
<dbReference type="AlphaFoldDB" id="A0A0C2BZA0"/>
<name>A0A0C2BZA0_9BILA</name>
<gene>
    <name evidence="1" type="ORF">ANCDUO_27309</name>
</gene>
<keyword evidence="2" id="KW-1185">Reference proteome</keyword>
<sequence>MSRRLQLTIRNLTNYHWRLRPRKATLPSALSRLLS</sequence>
<organism evidence="1 2">
    <name type="scientific">Ancylostoma duodenale</name>
    <dbReference type="NCBI Taxonomy" id="51022"/>
    <lineage>
        <taxon>Eukaryota</taxon>
        <taxon>Metazoa</taxon>
        <taxon>Ecdysozoa</taxon>
        <taxon>Nematoda</taxon>
        <taxon>Chromadorea</taxon>
        <taxon>Rhabditida</taxon>
        <taxon>Rhabditina</taxon>
        <taxon>Rhabditomorpha</taxon>
        <taxon>Strongyloidea</taxon>
        <taxon>Ancylostomatidae</taxon>
        <taxon>Ancylostomatinae</taxon>
        <taxon>Ancylostoma</taxon>
    </lineage>
</organism>
<accession>A0A0C2BZA0</accession>